<name>A0A2K2CZQ3_BRADI</name>
<dbReference type="AlphaFoldDB" id="A0A2K2CZQ3"/>
<reference evidence="1 2" key="1">
    <citation type="journal article" date="2010" name="Nature">
        <title>Genome sequencing and analysis of the model grass Brachypodium distachyon.</title>
        <authorList>
            <consortium name="International Brachypodium Initiative"/>
        </authorList>
    </citation>
    <scope>NUCLEOTIDE SEQUENCE [LARGE SCALE GENOMIC DNA]</scope>
    <source>
        <strain evidence="1 2">Bd21</strain>
    </source>
</reference>
<dbReference type="InParanoid" id="A0A2K2CZQ3"/>
<dbReference type="EnsemblPlants" id="PNT67512">
    <property type="protein sequence ID" value="PNT67512"/>
    <property type="gene ID" value="BRADI_3g28312v3"/>
</dbReference>
<reference evidence="1" key="2">
    <citation type="submission" date="2017-06" db="EMBL/GenBank/DDBJ databases">
        <title>WGS assembly of Brachypodium distachyon.</title>
        <authorList>
            <consortium name="The International Brachypodium Initiative"/>
            <person name="Lucas S."/>
            <person name="Harmon-Smith M."/>
            <person name="Lail K."/>
            <person name="Tice H."/>
            <person name="Grimwood J."/>
            <person name="Bruce D."/>
            <person name="Barry K."/>
            <person name="Shu S."/>
            <person name="Lindquist E."/>
            <person name="Wang M."/>
            <person name="Pitluck S."/>
            <person name="Vogel J.P."/>
            <person name="Garvin D.F."/>
            <person name="Mockler T.C."/>
            <person name="Schmutz J."/>
            <person name="Rokhsar D."/>
            <person name="Bevan M.W."/>
        </authorList>
    </citation>
    <scope>NUCLEOTIDE SEQUENCE</scope>
    <source>
        <strain evidence="1">Bd21</strain>
    </source>
</reference>
<protein>
    <submittedName>
        <fullName evidence="1 2">Uncharacterized protein</fullName>
    </submittedName>
</protein>
<dbReference type="Gramene" id="PNT67512">
    <property type="protein sequence ID" value="PNT67512"/>
    <property type="gene ID" value="BRADI_3g28312v3"/>
</dbReference>
<organism evidence="1">
    <name type="scientific">Brachypodium distachyon</name>
    <name type="common">Purple false brome</name>
    <name type="synonym">Trachynia distachya</name>
    <dbReference type="NCBI Taxonomy" id="15368"/>
    <lineage>
        <taxon>Eukaryota</taxon>
        <taxon>Viridiplantae</taxon>
        <taxon>Streptophyta</taxon>
        <taxon>Embryophyta</taxon>
        <taxon>Tracheophyta</taxon>
        <taxon>Spermatophyta</taxon>
        <taxon>Magnoliopsida</taxon>
        <taxon>Liliopsida</taxon>
        <taxon>Poales</taxon>
        <taxon>Poaceae</taxon>
        <taxon>BOP clade</taxon>
        <taxon>Pooideae</taxon>
        <taxon>Stipodae</taxon>
        <taxon>Brachypodieae</taxon>
        <taxon>Brachypodium</taxon>
    </lineage>
</organism>
<evidence type="ECO:0000313" key="3">
    <source>
        <dbReference type="Proteomes" id="UP000008810"/>
    </source>
</evidence>
<dbReference type="EMBL" id="CM000882">
    <property type="protein sequence ID" value="PNT67512.1"/>
    <property type="molecule type" value="Genomic_DNA"/>
</dbReference>
<keyword evidence="3" id="KW-1185">Reference proteome</keyword>
<accession>A0A2K2CZQ3</accession>
<dbReference type="Proteomes" id="UP000008810">
    <property type="component" value="Chromosome 3"/>
</dbReference>
<evidence type="ECO:0000313" key="1">
    <source>
        <dbReference type="EMBL" id="PNT67512.1"/>
    </source>
</evidence>
<reference evidence="2" key="3">
    <citation type="submission" date="2018-08" db="UniProtKB">
        <authorList>
            <consortium name="EnsemblPlants"/>
        </authorList>
    </citation>
    <scope>IDENTIFICATION</scope>
    <source>
        <strain evidence="2">cv. Bd21</strain>
    </source>
</reference>
<sequence>MLVPQWLQSSLLAGDYIGNCCQVLRVMVCMGGSSITMHWTAHISHIKD</sequence>
<gene>
    <name evidence="1" type="ORF">BRADI_3g28312v3</name>
</gene>
<proteinExistence type="predicted"/>
<evidence type="ECO:0000313" key="2">
    <source>
        <dbReference type="EnsemblPlants" id="PNT67512"/>
    </source>
</evidence>